<organism evidence="11 12">
    <name type="scientific">Citrus clementina</name>
    <name type="common">Clementine</name>
    <name type="synonym">Citrus deliciosa x Citrus sinensis</name>
    <dbReference type="NCBI Taxonomy" id="85681"/>
    <lineage>
        <taxon>Eukaryota</taxon>
        <taxon>Viridiplantae</taxon>
        <taxon>Streptophyta</taxon>
        <taxon>Embryophyta</taxon>
        <taxon>Tracheophyta</taxon>
        <taxon>Spermatophyta</taxon>
        <taxon>Magnoliopsida</taxon>
        <taxon>eudicotyledons</taxon>
        <taxon>Gunneridae</taxon>
        <taxon>Pentapetalae</taxon>
        <taxon>rosids</taxon>
        <taxon>malvids</taxon>
        <taxon>Sapindales</taxon>
        <taxon>Rutaceae</taxon>
        <taxon>Aurantioideae</taxon>
        <taxon>Citrus</taxon>
    </lineage>
</organism>
<evidence type="ECO:0000256" key="1">
    <source>
        <dbReference type="ARBA" id="ARBA00000900"/>
    </source>
</evidence>
<dbReference type="InterPro" id="IPR013083">
    <property type="entry name" value="Znf_RING/FYVE/PHD"/>
</dbReference>
<dbReference type="PANTHER" id="PTHR15710">
    <property type="entry name" value="E3 UBIQUITIN-PROTEIN LIGASE PRAJA"/>
    <property type="match status" value="1"/>
</dbReference>
<dbReference type="KEGG" id="cic:CICLE_v10003221mg"/>
<dbReference type="GO" id="GO:0061630">
    <property type="term" value="F:ubiquitin protein ligase activity"/>
    <property type="evidence" value="ECO:0007669"/>
    <property type="project" value="UniProtKB-EC"/>
</dbReference>
<dbReference type="FunCoup" id="V4V5V6">
    <property type="interactions" value="58"/>
</dbReference>
<dbReference type="PROSITE" id="PS50089">
    <property type="entry name" value="ZF_RING_2"/>
    <property type="match status" value="1"/>
</dbReference>
<evidence type="ECO:0000256" key="4">
    <source>
        <dbReference type="ARBA" id="ARBA00022723"/>
    </source>
</evidence>
<name>V4V5V6_CITCL</name>
<dbReference type="InterPro" id="IPR039525">
    <property type="entry name" value="RNF126-like_zinc-ribbon"/>
</dbReference>
<dbReference type="CDD" id="cd16667">
    <property type="entry name" value="RING-H2_RNF126-like"/>
    <property type="match status" value="1"/>
</dbReference>
<dbReference type="eggNOG" id="KOG0800">
    <property type="taxonomic scope" value="Eukaryota"/>
</dbReference>
<dbReference type="GO" id="GO:0008270">
    <property type="term" value="F:zinc ion binding"/>
    <property type="evidence" value="ECO:0007669"/>
    <property type="project" value="UniProtKB-KW"/>
</dbReference>
<dbReference type="GO" id="GO:0005737">
    <property type="term" value="C:cytoplasm"/>
    <property type="evidence" value="ECO:0007669"/>
    <property type="project" value="TreeGrafter"/>
</dbReference>
<proteinExistence type="predicted"/>
<keyword evidence="12" id="KW-1185">Reference proteome</keyword>
<protein>
    <recommendedName>
        <fullName evidence="2">RING-type E3 ubiquitin transferase</fullName>
        <ecNumber evidence="2">2.3.2.27</ecNumber>
    </recommendedName>
</protein>
<dbReference type="InterPro" id="IPR001841">
    <property type="entry name" value="Znf_RING"/>
</dbReference>
<evidence type="ECO:0000256" key="9">
    <source>
        <dbReference type="SAM" id="MobiDB-lite"/>
    </source>
</evidence>
<dbReference type="Gramene" id="ESR47394">
    <property type="protein sequence ID" value="ESR47394"/>
    <property type="gene ID" value="CICLE_v10003221mg"/>
</dbReference>
<evidence type="ECO:0000313" key="11">
    <source>
        <dbReference type="EMBL" id="ESR47394.1"/>
    </source>
</evidence>
<evidence type="ECO:0000256" key="2">
    <source>
        <dbReference type="ARBA" id="ARBA00012483"/>
    </source>
</evidence>
<dbReference type="OMA" id="DAWEHGR"/>
<dbReference type="PANTHER" id="PTHR15710:SF18">
    <property type="entry name" value="RING-TYPE E3 UBIQUITIN TRANSFERASE"/>
    <property type="match status" value="1"/>
</dbReference>
<dbReference type="SMART" id="SM00184">
    <property type="entry name" value="RING"/>
    <property type="match status" value="1"/>
</dbReference>
<evidence type="ECO:0000256" key="3">
    <source>
        <dbReference type="ARBA" id="ARBA00022679"/>
    </source>
</evidence>
<dbReference type="EC" id="2.3.2.27" evidence="2"/>
<dbReference type="Pfam" id="PF13639">
    <property type="entry name" value="zf-RING_2"/>
    <property type="match status" value="1"/>
</dbReference>
<feature type="domain" description="RING-type" evidence="10">
    <location>
        <begin position="246"/>
        <end position="287"/>
    </location>
</feature>
<gene>
    <name evidence="11" type="ORF">CICLE_v10003221mg</name>
</gene>
<dbReference type="InParanoid" id="V4V5V6"/>
<evidence type="ECO:0000259" key="10">
    <source>
        <dbReference type="PROSITE" id="PS50089"/>
    </source>
</evidence>
<sequence length="380" mass="43408">MSLSPPRIRINGANDANGDGNGNGANRNYPLYWCYQCHRAVRISSTNPSEIACPRCSGHFVSEIEISRPRLVVDFTAFDPSPEARLLEALSLILDPPIRRFDHGLFDDQEEPTQARRRSWFRRRNVNIDQEPGIGRSNVHRRPRRNRSFDGNTNEETDALPRPRTWIILRHAEPPNLLEPILRPGQNPLPPAVNPRDYFLGQGMQQLIEEITQNDRPGPPPVPEAAIQAIPTVEIMESHLANDTTCPVCKEEFKVGGEARELACKHIYHSECIVPWLRLHNSCPVCRHEVPVSSASSSHDVDSDDEHGDGARRRCLRLRQLAFLWPFRSRYNQRINPEGDNIASSQALYASVLIRQIEFRHQNIYSNEIENSFFLQISRL</sequence>
<dbReference type="AlphaFoldDB" id="V4V5V6"/>
<keyword evidence="7" id="KW-0862">Zinc</keyword>
<evidence type="ECO:0000256" key="7">
    <source>
        <dbReference type="ARBA" id="ARBA00022833"/>
    </source>
</evidence>
<dbReference type="EMBL" id="KI536799">
    <property type="protein sequence ID" value="ESR47394.1"/>
    <property type="molecule type" value="Genomic_DNA"/>
</dbReference>
<keyword evidence="3" id="KW-0808">Transferase</keyword>
<accession>V4V5V6</accession>
<feature type="region of interest" description="Disordered" evidence="9">
    <location>
        <begin position="1"/>
        <end position="22"/>
    </location>
</feature>
<keyword evidence="5 8" id="KW-0863">Zinc-finger</keyword>
<evidence type="ECO:0000256" key="6">
    <source>
        <dbReference type="ARBA" id="ARBA00022786"/>
    </source>
</evidence>
<keyword evidence="4" id="KW-0479">Metal-binding</keyword>
<keyword evidence="6" id="KW-0833">Ubl conjugation pathway</keyword>
<dbReference type="SUPFAM" id="SSF57850">
    <property type="entry name" value="RING/U-box"/>
    <property type="match status" value="1"/>
</dbReference>
<dbReference type="Proteomes" id="UP000030687">
    <property type="component" value="Unassembled WGS sequence"/>
</dbReference>
<dbReference type="FunFam" id="3.30.40.10:FF:000022">
    <property type="entry name" value="E3 ubiquitin-protein ligase RING1-like"/>
    <property type="match status" value="1"/>
</dbReference>
<evidence type="ECO:0000313" key="12">
    <source>
        <dbReference type="Proteomes" id="UP000030687"/>
    </source>
</evidence>
<feature type="region of interest" description="Disordered" evidence="9">
    <location>
        <begin position="131"/>
        <end position="158"/>
    </location>
</feature>
<dbReference type="GO" id="GO:0016567">
    <property type="term" value="P:protein ubiquitination"/>
    <property type="evidence" value="ECO:0007669"/>
    <property type="project" value="TreeGrafter"/>
</dbReference>
<evidence type="ECO:0000256" key="5">
    <source>
        <dbReference type="ARBA" id="ARBA00022771"/>
    </source>
</evidence>
<evidence type="ECO:0000256" key="8">
    <source>
        <dbReference type="PROSITE-ProRule" id="PRU00175"/>
    </source>
</evidence>
<reference evidence="11 12" key="1">
    <citation type="submission" date="2013-10" db="EMBL/GenBank/DDBJ databases">
        <authorList>
            <consortium name="International Citrus Genome Consortium"/>
            <person name="Jenkins J."/>
            <person name="Schmutz J."/>
            <person name="Prochnik S."/>
            <person name="Rokhsar D."/>
            <person name="Gmitter F."/>
            <person name="Ollitrault P."/>
            <person name="Machado M."/>
            <person name="Talon M."/>
            <person name="Wincker P."/>
            <person name="Jaillon O."/>
            <person name="Morgante M."/>
        </authorList>
    </citation>
    <scope>NUCLEOTIDE SEQUENCE</scope>
    <source>
        <strain evidence="12">cv. Clemenules</strain>
    </source>
</reference>
<dbReference type="Gene3D" id="3.30.40.10">
    <property type="entry name" value="Zinc/RING finger domain, C3HC4 (zinc finger)"/>
    <property type="match status" value="1"/>
</dbReference>
<dbReference type="Pfam" id="PF14369">
    <property type="entry name" value="Zn_ribbon_19"/>
    <property type="match status" value="1"/>
</dbReference>
<comment type="catalytic activity">
    <reaction evidence="1">
        <text>S-ubiquitinyl-[E2 ubiquitin-conjugating enzyme]-L-cysteine + [acceptor protein]-L-lysine = [E2 ubiquitin-conjugating enzyme]-L-cysteine + N(6)-ubiquitinyl-[acceptor protein]-L-lysine.</text>
        <dbReference type="EC" id="2.3.2.27"/>
    </reaction>
</comment>